<dbReference type="GO" id="GO:0005802">
    <property type="term" value="C:trans-Golgi network"/>
    <property type="evidence" value="ECO:0007669"/>
    <property type="project" value="TreeGrafter"/>
</dbReference>
<sequence>MTVSEHPSIISLATPTILLLPIQPISKQSFDRIVKTIRTFSTQQNNKVLLNFRENQFYSQSGIYHNYLHTLQPNRKPFGIIGIVDCSNWPTLNDAIRSFELLLATHHPRTPVGRCFGFHSNHSQVDNLDGVIVIPQTGDQSLHLQALMADFTADLIRSFNHLSTVLQSTSSLETPRKSHNSTLFDSIPILPPLRTIIKADQQQHQQQLDDQSMTSSVESIPIVSSKLVAPKARQPMAYMLSEMKRAISPPTTHPEDHQAIATTITNRLLNSTGNENRNLNSFSPPPIDSRVRKKHIGRIKKLEADLELLAAKPIDALRIYNEAIGHLKLVNDLVWWAAALEGLAVSKMLALLTSLAINQNTVDEILADLELSIEIYSKTLSKNLDGNLVNGNLESVDPLVFVESVIRLIDFKLELIEFRTLKVDREDREILRILLGNHLARTNRKIDPNQIPVESRIELNRIGSMVELAVDGLRFGEDRIKALSKLVGLFERIGFRRKSAWFKRELVGVIVEQIAQFRASLPPDGKHELVKLIEEVCSTFRVPIDQHRHHQPILIDNRLKGSDQQGAWKELQIGVLMDAVITSYHLEDQSSELMFRLILNQTLEHHQQQQNSFELEIKDDDRRINSLFKSLSHNPKLHYWGPREIILTLEVIPLSTRHSLIPYIKRPILLPTTCLNNLVPGTSALPTFYYNHHNRTPTGLAKDFKDSQLKFVKDEPLNVFVTLQNPMSIDLEIRSIWLSTTGIEFKPQKSSTSIKSKTIKTISLTGTPLSSGKLYIKGCWITLIGCHLAQEFILPIGKPKFKKNELEDLLSCEVINGVLSLEFLMILILLMGLVPMVYWFMMVRCKYFFSLSHRKKISQTLTVCSFFGRGNRLTIEIKIMNTSHVKADWIDVRVEDSLSTTMRKKLEILNSNEKLQTSTNNQTLVERYEIEFELINRPVLSVTYSDTIESHQIGFIKVKCLGKVGCRSIGLRIDYGADSGLNLKRSLDWNIGLSVLKSLEVVGFHSLKNGFIVIHVRNYARGGQVFQVEAKGGKASSHAHIKESQTHIIHPGSTHAFLIEIEPIHLSQLDSEKSIPNLIDRQFVLKPHHPSILGEVDPSRHRKRLSLKQESVNQDLLKFWIKDKLLNTIKLEWREVGTNKTGEISLRDVSVDQQMVDNLRSHEVSVHLDLITDLQDHRPPSPGNRKTSIEIDQFYSIAIKIKNQSGMKRKIDCMVKVMGLDGKIIPSSSSTSIPYPESEEMGESSLSSIYLIEGLLQDQPNQSQYGGIQRVTLDENYDLHTIEFKICFLSRGQFLIQALVFDALQSLSSTPSSSDNLGYSEPVHLIVS</sequence>
<evidence type="ECO:0000256" key="1">
    <source>
        <dbReference type="ARBA" id="ARBA00004555"/>
    </source>
</evidence>
<dbReference type="Pfam" id="PF26254">
    <property type="entry name" value="Ig_TRAPPC9-Trs120_1st"/>
    <property type="match status" value="1"/>
</dbReference>
<dbReference type="VEuPathDB" id="FungiDB:PSHT_10435"/>
<dbReference type="PANTHER" id="PTHR21512">
    <property type="entry name" value="TRAFFICKING PROTEIN PARTICLE COMPLEX SUBUNIT 9"/>
    <property type="match status" value="1"/>
</dbReference>
<proteinExistence type="predicted"/>
<feature type="domain" description="Trs120/TRAPPC9 third Ig-like" evidence="7">
    <location>
        <begin position="1013"/>
        <end position="1160"/>
    </location>
</feature>
<feature type="transmembrane region" description="Helical" evidence="3">
    <location>
        <begin position="818"/>
        <end position="841"/>
    </location>
</feature>
<organism evidence="8 9">
    <name type="scientific">Puccinia striiformis</name>
    <dbReference type="NCBI Taxonomy" id="27350"/>
    <lineage>
        <taxon>Eukaryota</taxon>
        <taxon>Fungi</taxon>
        <taxon>Dikarya</taxon>
        <taxon>Basidiomycota</taxon>
        <taxon>Pucciniomycotina</taxon>
        <taxon>Pucciniomycetes</taxon>
        <taxon>Pucciniales</taxon>
        <taxon>Pucciniaceae</taxon>
        <taxon>Puccinia</taxon>
    </lineage>
</organism>
<dbReference type="InterPro" id="IPR058563">
    <property type="entry name" value="Trs120_TRAPPC9_N"/>
</dbReference>
<evidence type="ECO:0000256" key="2">
    <source>
        <dbReference type="ARBA" id="ARBA00023034"/>
    </source>
</evidence>
<dbReference type="EMBL" id="PKSL01000011">
    <property type="protein sequence ID" value="POW15704.1"/>
    <property type="molecule type" value="Genomic_DNA"/>
</dbReference>
<accession>A0A2S4W1Q9</accession>
<keyword evidence="3" id="KW-0472">Membrane</keyword>
<dbReference type="Pfam" id="PF08626">
    <property type="entry name" value="TRAPPC9-Trs120"/>
    <property type="match status" value="1"/>
</dbReference>
<comment type="caution">
    <text evidence="8">The sequence shown here is derived from an EMBL/GenBank/DDBJ whole genome shotgun (WGS) entry which is preliminary data.</text>
</comment>
<feature type="domain" description="Trs120/TRAPPC9 N-terminal" evidence="4">
    <location>
        <begin position="16"/>
        <end position="350"/>
    </location>
</feature>
<comment type="subcellular location">
    <subcellularLocation>
        <location evidence="1">Golgi apparatus</location>
    </subcellularLocation>
</comment>
<protein>
    <submittedName>
        <fullName evidence="8">Uncharacterized protein</fullName>
    </submittedName>
</protein>
<dbReference type="InterPro" id="IPR058565">
    <property type="entry name" value="Ig_TRAPPC9_Trs120_1st"/>
</dbReference>
<evidence type="ECO:0000313" key="9">
    <source>
        <dbReference type="Proteomes" id="UP000239156"/>
    </source>
</evidence>
<reference evidence="8" key="1">
    <citation type="submission" date="2017-12" db="EMBL/GenBank/DDBJ databases">
        <title>Gene loss provides genomic basis for host adaptation in cereal stripe rust fungi.</title>
        <authorList>
            <person name="Xia C."/>
        </authorList>
    </citation>
    <scope>NUCLEOTIDE SEQUENCE [LARGE SCALE GENOMIC DNA]</scope>
    <source>
        <strain evidence="8">93-210</strain>
    </source>
</reference>
<evidence type="ECO:0000259" key="7">
    <source>
        <dbReference type="Pfam" id="PF26282"/>
    </source>
</evidence>
<dbReference type="Pfam" id="PF26280">
    <property type="entry name" value="Ig_TRAPPC9-Trs120_2nd"/>
    <property type="match status" value="1"/>
</dbReference>
<dbReference type="Pfam" id="PF26251">
    <property type="entry name" value="TPR_TRAPPC9-Trs120"/>
    <property type="match status" value="1"/>
</dbReference>
<name>A0A2S4W1Q9_9BASI</name>
<evidence type="ECO:0000259" key="4">
    <source>
        <dbReference type="Pfam" id="PF08626"/>
    </source>
</evidence>
<evidence type="ECO:0000259" key="5">
    <source>
        <dbReference type="Pfam" id="PF26251"/>
    </source>
</evidence>
<feature type="domain" description="Trs120/TRAPPC9 TPR region" evidence="5">
    <location>
        <begin position="390"/>
        <end position="610"/>
    </location>
</feature>
<dbReference type="Proteomes" id="UP000239156">
    <property type="component" value="Unassembled WGS sequence"/>
</dbReference>
<dbReference type="VEuPathDB" id="FungiDB:PSTT_02013"/>
<keyword evidence="3" id="KW-1133">Transmembrane helix</keyword>
<dbReference type="Pfam" id="PF26282">
    <property type="entry name" value="Ig_TRAPPC9-Trs120_3rd"/>
    <property type="match status" value="1"/>
</dbReference>
<dbReference type="InterPro" id="IPR058567">
    <property type="entry name" value="Ig_TRAPPC9_Trs120_3rd"/>
</dbReference>
<gene>
    <name evidence="8" type="ORF">PSTT_02013</name>
</gene>
<evidence type="ECO:0000256" key="3">
    <source>
        <dbReference type="SAM" id="Phobius"/>
    </source>
</evidence>
<keyword evidence="9" id="KW-1185">Reference proteome</keyword>
<dbReference type="PANTHER" id="PTHR21512:SF5">
    <property type="entry name" value="TRAFFICKING PROTEIN PARTICLE COMPLEX SUBUNIT 9"/>
    <property type="match status" value="1"/>
</dbReference>
<evidence type="ECO:0000259" key="6">
    <source>
        <dbReference type="Pfam" id="PF26254"/>
    </source>
</evidence>
<dbReference type="InterPro" id="IPR058564">
    <property type="entry name" value="TPR_TRAPPC9_Trs120"/>
</dbReference>
<evidence type="ECO:0000313" key="8">
    <source>
        <dbReference type="EMBL" id="POW15704.1"/>
    </source>
</evidence>
<keyword evidence="3" id="KW-0812">Transmembrane</keyword>
<feature type="domain" description="Trs120/TRAPPC9 first Ig-like" evidence="6">
    <location>
        <begin position="707"/>
        <end position="797"/>
    </location>
</feature>
<keyword evidence="2" id="KW-0333">Golgi apparatus</keyword>
<dbReference type="InterPro" id="IPR013935">
    <property type="entry name" value="Trs120_TRAPPC9"/>
</dbReference>